<dbReference type="InterPro" id="IPR050119">
    <property type="entry name" value="CCR1-9-like"/>
</dbReference>
<dbReference type="InterPro" id="IPR000248">
    <property type="entry name" value="ATII_rcpt"/>
</dbReference>
<dbReference type="AlphaFoldDB" id="A0A401TEJ8"/>
<dbReference type="STRING" id="137246.A0A401TEJ8"/>
<dbReference type="GO" id="GO:0019722">
    <property type="term" value="P:calcium-mediated signaling"/>
    <property type="evidence" value="ECO:0007669"/>
    <property type="project" value="TreeGrafter"/>
</dbReference>
<keyword evidence="6" id="KW-1015">Disulfide bond</keyword>
<dbReference type="PANTHER" id="PTHR10489:SF951">
    <property type="entry name" value="RELAXIN FAMILY PEPTIDE_INSL5 RECEPTOR 4"/>
    <property type="match status" value="1"/>
</dbReference>
<feature type="transmembrane region" description="Helical" evidence="11">
    <location>
        <begin position="111"/>
        <end position="135"/>
    </location>
</feature>
<dbReference type="EMBL" id="BEZZ01057651">
    <property type="protein sequence ID" value="GCC41051.1"/>
    <property type="molecule type" value="Genomic_DNA"/>
</dbReference>
<evidence type="ECO:0000256" key="8">
    <source>
        <dbReference type="ARBA" id="ARBA00023180"/>
    </source>
</evidence>
<keyword evidence="5 11" id="KW-0472">Membrane</keyword>
<evidence type="ECO:0000256" key="3">
    <source>
        <dbReference type="ARBA" id="ARBA00022989"/>
    </source>
</evidence>
<comment type="caution">
    <text evidence="13">The sequence shown here is derived from an EMBL/GenBank/DDBJ whole genome shotgun (WGS) entry which is preliminary data.</text>
</comment>
<feature type="region of interest" description="Disordered" evidence="10">
    <location>
        <begin position="351"/>
        <end position="371"/>
    </location>
</feature>
<keyword evidence="3 11" id="KW-1133">Transmembrane helix</keyword>
<reference evidence="13 14" key="1">
    <citation type="journal article" date="2018" name="Nat. Ecol. Evol.">
        <title>Shark genomes provide insights into elasmobranch evolution and the origin of vertebrates.</title>
        <authorList>
            <person name="Hara Y"/>
            <person name="Yamaguchi K"/>
            <person name="Onimaru K"/>
            <person name="Kadota M"/>
            <person name="Koyanagi M"/>
            <person name="Keeley SD"/>
            <person name="Tatsumi K"/>
            <person name="Tanaka K"/>
            <person name="Motone F"/>
            <person name="Kageyama Y"/>
            <person name="Nozu R"/>
            <person name="Adachi N"/>
            <person name="Nishimura O"/>
            <person name="Nakagawa R"/>
            <person name="Tanegashima C"/>
            <person name="Kiyatake I"/>
            <person name="Matsumoto R"/>
            <person name="Murakumo K"/>
            <person name="Nishida K"/>
            <person name="Terakita A"/>
            <person name="Kuratani S"/>
            <person name="Sato K"/>
            <person name="Hyodo S Kuraku.S."/>
        </authorList>
    </citation>
    <scope>NUCLEOTIDE SEQUENCE [LARGE SCALE GENOMIC DNA]</scope>
</reference>
<comment type="subcellular location">
    <subcellularLocation>
        <location evidence="1">Membrane</location>
        <topology evidence="1">Multi-pass membrane protein</topology>
    </subcellularLocation>
</comment>
<dbReference type="GO" id="GO:0006955">
    <property type="term" value="P:immune response"/>
    <property type="evidence" value="ECO:0007669"/>
    <property type="project" value="TreeGrafter"/>
</dbReference>
<feature type="transmembrane region" description="Helical" evidence="11">
    <location>
        <begin position="278"/>
        <end position="301"/>
    </location>
</feature>
<evidence type="ECO:0000256" key="11">
    <source>
        <dbReference type="SAM" id="Phobius"/>
    </source>
</evidence>
<feature type="transmembrane region" description="Helical" evidence="11">
    <location>
        <begin position="147"/>
        <end position="170"/>
    </location>
</feature>
<feature type="transmembrane region" description="Helical" evidence="11">
    <location>
        <begin position="34"/>
        <end position="59"/>
    </location>
</feature>
<dbReference type="Gene3D" id="1.20.1070.10">
    <property type="entry name" value="Rhodopsin 7-helix transmembrane proteins"/>
    <property type="match status" value="1"/>
</dbReference>
<evidence type="ECO:0000256" key="5">
    <source>
        <dbReference type="ARBA" id="ARBA00023136"/>
    </source>
</evidence>
<dbReference type="GO" id="GO:0060326">
    <property type="term" value="P:cell chemotaxis"/>
    <property type="evidence" value="ECO:0007669"/>
    <property type="project" value="TreeGrafter"/>
</dbReference>
<dbReference type="PROSITE" id="PS50262">
    <property type="entry name" value="G_PROTEIN_RECEP_F1_2"/>
    <property type="match status" value="1"/>
</dbReference>
<evidence type="ECO:0000256" key="7">
    <source>
        <dbReference type="ARBA" id="ARBA00023170"/>
    </source>
</evidence>
<dbReference type="InterPro" id="IPR017452">
    <property type="entry name" value="GPCR_Rhodpsn_7TM"/>
</dbReference>
<dbReference type="PRINTS" id="PR00241">
    <property type="entry name" value="ANGIOTENSINR"/>
</dbReference>
<feature type="transmembrane region" description="Helical" evidence="11">
    <location>
        <begin position="71"/>
        <end position="91"/>
    </location>
</feature>
<gene>
    <name evidence="13" type="ORF">chiPu_0025379</name>
</gene>
<dbReference type="SUPFAM" id="SSF81321">
    <property type="entry name" value="Family A G protein-coupled receptor-like"/>
    <property type="match status" value="1"/>
</dbReference>
<name>A0A401TEJ8_CHIPU</name>
<proteinExistence type="predicted"/>
<dbReference type="GO" id="GO:0007204">
    <property type="term" value="P:positive regulation of cytosolic calcium ion concentration"/>
    <property type="evidence" value="ECO:0007669"/>
    <property type="project" value="TreeGrafter"/>
</dbReference>
<evidence type="ECO:0000256" key="10">
    <source>
        <dbReference type="SAM" id="MobiDB-lite"/>
    </source>
</evidence>
<keyword evidence="14" id="KW-1185">Reference proteome</keyword>
<keyword evidence="4" id="KW-0297">G-protein coupled receptor</keyword>
<keyword evidence="8" id="KW-0325">Glycoprotein</keyword>
<evidence type="ECO:0000313" key="14">
    <source>
        <dbReference type="Proteomes" id="UP000287033"/>
    </source>
</evidence>
<evidence type="ECO:0000259" key="12">
    <source>
        <dbReference type="PROSITE" id="PS50262"/>
    </source>
</evidence>
<dbReference type="Proteomes" id="UP000287033">
    <property type="component" value="Unassembled WGS sequence"/>
</dbReference>
<feature type="transmembrane region" description="Helical" evidence="11">
    <location>
        <begin position="237"/>
        <end position="258"/>
    </location>
</feature>
<keyword evidence="2 11" id="KW-0812">Transmembrane</keyword>
<evidence type="ECO:0000313" key="13">
    <source>
        <dbReference type="EMBL" id="GCC41051.1"/>
    </source>
</evidence>
<evidence type="ECO:0000256" key="2">
    <source>
        <dbReference type="ARBA" id="ARBA00022692"/>
    </source>
</evidence>
<protein>
    <recommendedName>
        <fullName evidence="12">G-protein coupled receptors family 1 profile domain-containing protein</fullName>
    </recommendedName>
</protein>
<accession>A0A401TEJ8</accession>
<dbReference type="OrthoDB" id="6076970at2759"/>
<dbReference type="GO" id="GO:0009897">
    <property type="term" value="C:external side of plasma membrane"/>
    <property type="evidence" value="ECO:0007669"/>
    <property type="project" value="TreeGrafter"/>
</dbReference>
<evidence type="ECO:0000256" key="4">
    <source>
        <dbReference type="ARBA" id="ARBA00023040"/>
    </source>
</evidence>
<dbReference type="PANTHER" id="PTHR10489">
    <property type="entry name" value="CELL ADHESION MOLECULE"/>
    <property type="match status" value="1"/>
</dbReference>
<dbReference type="InterPro" id="IPR000276">
    <property type="entry name" value="GPCR_Rhodpsn"/>
</dbReference>
<feature type="transmembrane region" description="Helical" evidence="11">
    <location>
        <begin position="197"/>
        <end position="216"/>
    </location>
</feature>
<evidence type="ECO:0000256" key="9">
    <source>
        <dbReference type="ARBA" id="ARBA00023224"/>
    </source>
</evidence>
<keyword evidence="7" id="KW-0675">Receptor</keyword>
<dbReference type="PRINTS" id="PR00237">
    <property type="entry name" value="GPCRRHODOPSN"/>
</dbReference>
<dbReference type="GO" id="GO:0019957">
    <property type="term" value="F:C-C chemokine binding"/>
    <property type="evidence" value="ECO:0007669"/>
    <property type="project" value="TreeGrafter"/>
</dbReference>
<evidence type="ECO:0000256" key="1">
    <source>
        <dbReference type="ARBA" id="ARBA00004141"/>
    </source>
</evidence>
<evidence type="ECO:0000256" key="6">
    <source>
        <dbReference type="ARBA" id="ARBA00023157"/>
    </source>
</evidence>
<dbReference type="GO" id="GO:0016493">
    <property type="term" value="F:C-C chemokine receptor activity"/>
    <property type="evidence" value="ECO:0007669"/>
    <property type="project" value="TreeGrafter"/>
</dbReference>
<dbReference type="Pfam" id="PF00001">
    <property type="entry name" value="7tm_1"/>
    <property type="match status" value="1"/>
</dbReference>
<keyword evidence="9" id="KW-0807">Transducer</keyword>
<sequence>MQASWGPWADPANISGGFLDEVLLVPESPHGLRLAAALIYSLVCALGLTGNLLVLRLAVGTGWRGRAAGDRLVFQLALAGIQLALALPFWAAELALDYTWPFGHAMCKLVLSVTVLSVYASAFFLTALSVGRYRAAAGRDLRPRRGAICWLTSAIWLGAGFASLPAAIYAQTILVNGEQLCVQRYPESWHWSEVYKLQRIALTFLAPLAAIGTSYAQLLRLLRGRESGVARPGPARLMPTIAAAFFLCWLPNHAIALWEVLVRLEAVPWGPAYHAAHTYVHPLAICLANANSCFNPILYCLARREFRRTLRADLAWLARRRHPLGCPRSSSPRLGGHRAPDLPLHQMDSQANCSSGHCTPSSNTSVAAQEI</sequence>
<organism evidence="13 14">
    <name type="scientific">Chiloscyllium punctatum</name>
    <name type="common">Brownbanded bambooshark</name>
    <name type="synonym">Hemiscyllium punctatum</name>
    <dbReference type="NCBI Taxonomy" id="137246"/>
    <lineage>
        <taxon>Eukaryota</taxon>
        <taxon>Metazoa</taxon>
        <taxon>Chordata</taxon>
        <taxon>Craniata</taxon>
        <taxon>Vertebrata</taxon>
        <taxon>Chondrichthyes</taxon>
        <taxon>Elasmobranchii</taxon>
        <taxon>Galeomorphii</taxon>
        <taxon>Galeoidea</taxon>
        <taxon>Orectolobiformes</taxon>
        <taxon>Hemiscylliidae</taxon>
        <taxon>Chiloscyllium</taxon>
    </lineage>
</organism>
<feature type="domain" description="G-protein coupled receptors family 1 profile" evidence="12">
    <location>
        <begin position="50"/>
        <end position="299"/>
    </location>
</feature>